<accession>A0A9W9CS61</accession>
<reference evidence="7" key="1">
    <citation type="submission" date="2022-10" db="EMBL/GenBank/DDBJ databases">
        <title>Tapping the CABI collections for fungal endophytes: first genome assemblies for Collariella, Neodidymelliopsis, Ascochyta clinopodiicola, Didymella pomorum, Didymosphaeria variabile, Neocosmospora piperis and Neocucurbitaria cava.</title>
        <authorList>
            <person name="Hill R."/>
        </authorList>
    </citation>
    <scope>NUCLEOTIDE SEQUENCE</scope>
    <source>
        <strain evidence="7">IMI 356814</strain>
    </source>
</reference>
<comment type="caution">
    <text evidence="7">The sequence shown here is derived from an EMBL/GenBank/DDBJ whole genome shotgun (WGS) entry which is preliminary data.</text>
</comment>
<dbReference type="AlphaFoldDB" id="A0A9W9CS61"/>
<proteinExistence type="predicted"/>
<keyword evidence="4" id="KW-0862">Zinc</keyword>
<dbReference type="GO" id="GO:0008270">
    <property type="term" value="F:zinc ion binding"/>
    <property type="evidence" value="ECO:0007669"/>
    <property type="project" value="UniProtKB-KW"/>
</dbReference>
<dbReference type="Gene3D" id="3.30.160.60">
    <property type="entry name" value="Classic Zinc Finger"/>
    <property type="match status" value="2"/>
</dbReference>
<dbReference type="PANTHER" id="PTHR24409:SF295">
    <property type="entry name" value="AZ2-RELATED"/>
    <property type="match status" value="1"/>
</dbReference>
<organism evidence="7 8">
    <name type="scientific">Neocucurbitaria cava</name>
    <dbReference type="NCBI Taxonomy" id="798079"/>
    <lineage>
        <taxon>Eukaryota</taxon>
        <taxon>Fungi</taxon>
        <taxon>Dikarya</taxon>
        <taxon>Ascomycota</taxon>
        <taxon>Pezizomycotina</taxon>
        <taxon>Dothideomycetes</taxon>
        <taxon>Pleosporomycetidae</taxon>
        <taxon>Pleosporales</taxon>
        <taxon>Pleosporineae</taxon>
        <taxon>Cucurbitariaceae</taxon>
        <taxon>Neocucurbitaria</taxon>
    </lineage>
</organism>
<gene>
    <name evidence="7" type="ORF">N0V83_000597</name>
</gene>
<evidence type="ECO:0000256" key="2">
    <source>
        <dbReference type="ARBA" id="ARBA00022737"/>
    </source>
</evidence>
<dbReference type="PROSITE" id="PS00028">
    <property type="entry name" value="ZINC_FINGER_C2H2_1"/>
    <property type="match status" value="3"/>
</dbReference>
<feature type="domain" description="C2H2-type" evidence="6">
    <location>
        <begin position="86"/>
        <end position="115"/>
    </location>
</feature>
<dbReference type="EMBL" id="JAPEUY010000001">
    <property type="protein sequence ID" value="KAJ4377767.1"/>
    <property type="molecule type" value="Genomic_DNA"/>
</dbReference>
<dbReference type="SUPFAM" id="SSF57667">
    <property type="entry name" value="beta-beta-alpha zinc fingers"/>
    <property type="match status" value="1"/>
</dbReference>
<dbReference type="Proteomes" id="UP001140560">
    <property type="component" value="Unassembled WGS sequence"/>
</dbReference>
<keyword evidence="3 5" id="KW-0863">Zinc-finger</keyword>
<dbReference type="Pfam" id="PF12171">
    <property type="entry name" value="zf-C2H2_jaz"/>
    <property type="match status" value="1"/>
</dbReference>
<keyword evidence="1" id="KW-0479">Metal-binding</keyword>
<dbReference type="PROSITE" id="PS50157">
    <property type="entry name" value="ZINC_FINGER_C2H2_2"/>
    <property type="match status" value="1"/>
</dbReference>
<evidence type="ECO:0000259" key="6">
    <source>
        <dbReference type="PROSITE" id="PS50157"/>
    </source>
</evidence>
<dbReference type="InterPro" id="IPR013087">
    <property type="entry name" value="Znf_C2H2_type"/>
</dbReference>
<evidence type="ECO:0000256" key="5">
    <source>
        <dbReference type="PROSITE-ProRule" id="PRU00042"/>
    </source>
</evidence>
<dbReference type="OrthoDB" id="6077919at2759"/>
<evidence type="ECO:0000313" key="8">
    <source>
        <dbReference type="Proteomes" id="UP001140560"/>
    </source>
</evidence>
<dbReference type="GO" id="GO:0005634">
    <property type="term" value="C:nucleus"/>
    <property type="evidence" value="ECO:0007669"/>
    <property type="project" value="TreeGrafter"/>
</dbReference>
<dbReference type="SMART" id="SM00355">
    <property type="entry name" value="ZnF_C2H2"/>
    <property type="match status" value="5"/>
</dbReference>
<dbReference type="PANTHER" id="PTHR24409">
    <property type="entry name" value="ZINC FINGER PROTEIN 142"/>
    <property type="match status" value="1"/>
</dbReference>
<evidence type="ECO:0000256" key="3">
    <source>
        <dbReference type="ARBA" id="ARBA00022771"/>
    </source>
</evidence>
<protein>
    <recommendedName>
        <fullName evidence="6">C2H2-type domain-containing protein</fullName>
    </recommendedName>
</protein>
<dbReference type="InterPro" id="IPR036236">
    <property type="entry name" value="Znf_C2H2_sf"/>
</dbReference>
<sequence>MVDCESSSCNRTFVNWHAANQHMDAVGHWECETCYDTFWSEEAASDHMNDYDHWLPEFECEGCYARFDTVVEMNRHMHQKSHWRNHWCGECQRGFESEANLKAHLNSSVHRKDNITCPFCKRGFVTATGVTHHLETGSCPSARSLNRDTILTEIRRRDPNHLITKKLLTHPDSSSTITATRASWNPYREPKPACQLPGS</sequence>
<keyword evidence="2" id="KW-0677">Repeat</keyword>
<dbReference type="GO" id="GO:0000977">
    <property type="term" value="F:RNA polymerase II transcription regulatory region sequence-specific DNA binding"/>
    <property type="evidence" value="ECO:0007669"/>
    <property type="project" value="TreeGrafter"/>
</dbReference>
<name>A0A9W9CS61_9PLEO</name>
<evidence type="ECO:0000256" key="4">
    <source>
        <dbReference type="ARBA" id="ARBA00022833"/>
    </source>
</evidence>
<dbReference type="InterPro" id="IPR022755">
    <property type="entry name" value="Znf_C2H2_jaz"/>
</dbReference>
<evidence type="ECO:0000313" key="7">
    <source>
        <dbReference type="EMBL" id="KAJ4377767.1"/>
    </source>
</evidence>
<keyword evidence="8" id="KW-1185">Reference proteome</keyword>
<dbReference type="GO" id="GO:0000981">
    <property type="term" value="F:DNA-binding transcription factor activity, RNA polymerase II-specific"/>
    <property type="evidence" value="ECO:0007669"/>
    <property type="project" value="TreeGrafter"/>
</dbReference>
<evidence type="ECO:0000256" key="1">
    <source>
        <dbReference type="ARBA" id="ARBA00022723"/>
    </source>
</evidence>